<evidence type="ECO:0000256" key="3">
    <source>
        <dbReference type="RuleBase" id="RU003457"/>
    </source>
</evidence>
<dbReference type="PIRSF" id="PIRSF006232">
    <property type="entry name" value="Pirin"/>
    <property type="match status" value="1"/>
</dbReference>
<evidence type="ECO:0000256" key="1">
    <source>
        <dbReference type="ARBA" id="ARBA00008416"/>
    </source>
</evidence>
<keyword evidence="2" id="KW-0408">Iron</keyword>
<feature type="domain" description="Pirin N-terminal" evidence="4">
    <location>
        <begin position="12"/>
        <end position="119"/>
    </location>
</feature>
<dbReference type="InterPro" id="IPR003829">
    <property type="entry name" value="Pirin_N_dom"/>
</dbReference>
<sequence length="234" mass="26116">MLEIIRSHERGRASFGWLNSRHTFSFGHYYNPRQMGFSKLRVINDDKVAPGAGFETHGHRNMEIISYVLNGAIAHRDSAGNQKVLPAGEFQLMSAGRGIYHSEYNASQQDKLAFLQIWIEPNQLDGEPEYQQKHFDEKSGLTTVITPDGRNGTLKIKQDASLSQLILPVQDTCLIPTLAHRCYYLHLIDGELELAGNRLTAGDGIKLSGIQELSVQAGTEPVRALWFDLPEIGS</sequence>
<dbReference type="InterPro" id="IPR011051">
    <property type="entry name" value="RmlC_Cupin_sf"/>
</dbReference>
<comment type="cofactor">
    <cofactor evidence="2">
        <name>Fe cation</name>
        <dbReference type="ChEBI" id="CHEBI:24875"/>
    </cofactor>
    <text evidence="2">Binds 1 Fe cation per subunit.</text>
</comment>
<protein>
    <submittedName>
        <fullName evidence="6">Pirin</fullName>
    </submittedName>
</protein>
<comment type="similarity">
    <text evidence="1 3">Belongs to the pirin family.</text>
</comment>
<reference evidence="6 7" key="1">
    <citation type="journal article" date="2005" name="Int. J. Syst. Evol. Microbiol.">
        <title>Nitrincola lacisaponensis gen. nov., sp. nov., a novel alkaliphilic bacterium isolated from an alkaline, saline lake.</title>
        <authorList>
            <person name="Dimitriu P.A."/>
            <person name="Shukla S.K."/>
            <person name="Conradt J."/>
            <person name="Marquez M.C."/>
            <person name="Ventosa A."/>
            <person name="Maglia A."/>
            <person name="Peyton B.M."/>
            <person name="Pinkart H.C."/>
            <person name="Mormile M.R."/>
        </authorList>
    </citation>
    <scope>NUCLEOTIDE SEQUENCE [LARGE SCALE GENOMIC DNA]</scope>
    <source>
        <strain evidence="6 7">4CA</strain>
    </source>
</reference>
<evidence type="ECO:0000259" key="4">
    <source>
        <dbReference type="Pfam" id="PF02678"/>
    </source>
</evidence>
<dbReference type="PANTHER" id="PTHR43212">
    <property type="entry name" value="QUERCETIN 2,3-DIOXYGENASE"/>
    <property type="match status" value="1"/>
</dbReference>
<dbReference type="InterPro" id="IPR041602">
    <property type="entry name" value="Quercetinase_C"/>
</dbReference>
<dbReference type="SUPFAM" id="SSF51182">
    <property type="entry name" value="RmlC-like cupins"/>
    <property type="match status" value="1"/>
</dbReference>
<comment type="caution">
    <text evidence="6">The sequence shown here is derived from an EMBL/GenBank/DDBJ whole genome shotgun (WGS) entry which is preliminary data.</text>
</comment>
<dbReference type="Gene3D" id="2.60.120.10">
    <property type="entry name" value="Jelly Rolls"/>
    <property type="match status" value="2"/>
</dbReference>
<evidence type="ECO:0000313" key="7">
    <source>
        <dbReference type="Proteomes" id="UP000027318"/>
    </source>
</evidence>
<feature type="binding site" evidence="2">
    <location>
        <position position="57"/>
    </location>
    <ligand>
        <name>Fe cation</name>
        <dbReference type="ChEBI" id="CHEBI:24875"/>
    </ligand>
</feature>
<dbReference type="AlphaFoldDB" id="A0A063Y360"/>
<dbReference type="Pfam" id="PF02678">
    <property type="entry name" value="Pirin"/>
    <property type="match status" value="1"/>
</dbReference>
<dbReference type="InterPro" id="IPR014710">
    <property type="entry name" value="RmlC-like_jellyroll"/>
</dbReference>
<evidence type="ECO:0000256" key="2">
    <source>
        <dbReference type="PIRSR" id="PIRSR006232-1"/>
    </source>
</evidence>
<evidence type="ECO:0000313" key="6">
    <source>
        <dbReference type="EMBL" id="KDE40753.1"/>
    </source>
</evidence>
<dbReference type="PANTHER" id="PTHR43212:SF3">
    <property type="entry name" value="QUERCETIN 2,3-DIOXYGENASE"/>
    <property type="match status" value="1"/>
</dbReference>
<dbReference type="CDD" id="cd02910">
    <property type="entry name" value="cupin_Yhhw_N"/>
    <property type="match status" value="1"/>
</dbReference>
<feature type="binding site" evidence="2">
    <location>
        <position position="59"/>
    </location>
    <ligand>
        <name>Fe cation</name>
        <dbReference type="ChEBI" id="CHEBI:24875"/>
    </ligand>
</feature>
<dbReference type="Proteomes" id="UP000027318">
    <property type="component" value="Unassembled WGS sequence"/>
</dbReference>
<keyword evidence="7" id="KW-1185">Reference proteome</keyword>
<feature type="domain" description="Quercetin 2,3-dioxygenase C-terminal cupin" evidence="5">
    <location>
        <begin position="144"/>
        <end position="229"/>
    </location>
</feature>
<feature type="binding site" evidence="2">
    <location>
        <position position="103"/>
    </location>
    <ligand>
        <name>Fe cation</name>
        <dbReference type="ChEBI" id="CHEBI:24875"/>
    </ligand>
</feature>
<feature type="binding site" evidence="2">
    <location>
        <position position="101"/>
    </location>
    <ligand>
        <name>Fe cation</name>
        <dbReference type="ChEBI" id="CHEBI:24875"/>
    </ligand>
</feature>
<gene>
    <name evidence="6" type="ORF">ADINL_1345</name>
</gene>
<dbReference type="Pfam" id="PF17954">
    <property type="entry name" value="Pirin_C_2"/>
    <property type="match status" value="1"/>
</dbReference>
<dbReference type="OrthoDB" id="9780903at2"/>
<keyword evidence="2" id="KW-0479">Metal-binding</keyword>
<dbReference type="InterPro" id="IPR012093">
    <property type="entry name" value="Pirin"/>
</dbReference>
<dbReference type="RefSeq" id="WP_036545132.1">
    <property type="nucleotide sequence ID" value="NZ_JMSZ01000016.1"/>
</dbReference>
<name>A0A063Y360_9GAMM</name>
<organism evidence="6 7">
    <name type="scientific">Nitrincola lacisaponensis</name>
    <dbReference type="NCBI Taxonomy" id="267850"/>
    <lineage>
        <taxon>Bacteria</taxon>
        <taxon>Pseudomonadati</taxon>
        <taxon>Pseudomonadota</taxon>
        <taxon>Gammaproteobacteria</taxon>
        <taxon>Oceanospirillales</taxon>
        <taxon>Oceanospirillaceae</taxon>
        <taxon>Nitrincola</taxon>
    </lineage>
</organism>
<evidence type="ECO:0000259" key="5">
    <source>
        <dbReference type="Pfam" id="PF17954"/>
    </source>
</evidence>
<proteinExistence type="inferred from homology"/>
<dbReference type="EMBL" id="JMSZ01000016">
    <property type="protein sequence ID" value="KDE40753.1"/>
    <property type="molecule type" value="Genomic_DNA"/>
</dbReference>
<dbReference type="STRING" id="267850.ADINL_1345"/>
<dbReference type="PATRIC" id="fig|267850.7.peg.1340"/>
<accession>A0A063Y360</accession>
<dbReference type="GO" id="GO:0046872">
    <property type="term" value="F:metal ion binding"/>
    <property type="evidence" value="ECO:0007669"/>
    <property type="project" value="UniProtKB-KW"/>
</dbReference>